<comment type="caution">
    <text evidence="1">The sequence shown here is derived from an EMBL/GenBank/DDBJ whole genome shotgun (WGS) entry which is preliminary data.</text>
</comment>
<evidence type="ECO:0000313" key="2">
    <source>
        <dbReference type="Proteomes" id="UP000588604"/>
    </source>
</evidence>
<keyword evidence="2" id="KW-1185">Reference proteome</keyword>
<accession>A0A841MSN9</accession>
<dbReference type="AlphaFoldDB" id="A0A841MSN9"/>
<sequence length="200" mass="22901">MNRFFLPLFALLTFSLQTTGFSQENKNLIYNVGIGPAIDGNIGLFGINLSNELSFALGKKTSLNPSLTYYQSIKSFDNYDDPKFGQDNSSGLFTNVTFKYDVLKTKNDFRISLAIGPSFQIGSENSTEGAVLRYDDFGNYYEYLYSINKFARLGYTQQVIFDWKSKNENRRNSALVSMSSFNGYWPWYLMATYRIGFKLK</sequence>
<reference evidence="1 2" key="1">
    <citation type="submission" date="2020-08" db="EMBL/GenBank/DDBJ databases">
        <title>Genomic Encyclopedia of Type Strains, Phase IV (KMG-IV): sequencing the most valuable type-strain genomes for metagenomic binning, comparative biology and taxonomic classification.</title>
        <authorList>
            <person name="Goeker M."/>
        </authorList>
    </citation>
    <scope>NUCLEOTIDE SEQUENCE [LARGE SCALE GENOMIC DNA]</scope>
    <source>
        <strain evidence="1 2">DSM 102044</strain>
    </source>
</reference>
<evidence type="ECO:0008006" key="3">
    <source>
        <dbReference type="Google" id="ProtNLM"/>
    </source>
</evidence>
<dbReference type="Proteomes" id="UP000588604">
    <property type="component" value="Unassembled WGS sequence"/>
</dbReference>
<protein>
    <recommendedName>
        <fullName evidence="3">Outer membrane protein beta-barrel domain-containing protein</fullName>
    </recommendedName>
</protein>
<dbReference type="RefSeq" id="WP_184493003.1">
    <property type="nucleotide sequence ID" value="NZ_JACIJO010000001.1"/>
</dbReference>
<gene>
    <name evidence="1" type="ORF">FHS59_000656</name>
</gene>
<evidence type="ECO:0000313" key="1">
    <source>
        <dbReference type="EMBL" id="MBB6325041.1"/>
    </source>
</evidence>
<organism evidence="1 2">
    <name type="scientific">Algoriphagus iocasae</name>
    <dbReference type="NCBI Taxonomy" id="1836499"/>
    <lineage>
        <taxon>Bacteria</taxon>
        <taxon>Pseudomonadati</taxon>
        <taxon>Bacteroidota</taxon>
        <taxon>Cytophagia</taxon>
        <taxon>Cytophagales</taxon>
        <taxon>Cyclobacteriaceae</taxon>
        <taxon>Algoriphagus</taxon>
    </lineage>
</organism>
<name>A0A841MSN9_9BACT</name>
<proteinExistence type="predicted"/>
<dbReference type="EMBL" id="JACIJO010000001">
    <property type="protein sequence ID" value="MBB6325041.1"/>
    <property type="molecule type" value="Genomic_DNA"/>
</dbReference>